<evidence type="ECO:0000313" key="4">
    <source>
        <dbReference type="EMBL" id="CAL6089834.1"/>
    </source>
</evidence>
<accession>A0AA86TGT8</accession>
<evidence type="ECO:0000256" key="2">
    <source>
        <dbReference type="ARBA" id="ARBA00022737"/>
    </source>
</evidence>
<dbReference type="InterPro" id="IPR032675">
    <property type="entry name" value="LRR_dom_sf"/>
</dbReference>
<evidence type="ECO:0000256" key="1">
    <source>
        <dbReference type="ARBA" id="ARBA00022614"/>
    </source>
</evidence>
<dbReference type="InterPro" id="IPR050836">
    <property type="entry name" value="SDS22/Internalin_LRR"/>
</dbReference>
<keyword evidence="1" id="KW-0433">Leucine-rich repeat</keyword>
<dbReference type="PANTHER" id="PTHR46652:SF3">
    <property type="entry name" value="LEUCINE-RICH REPEAT-CONTAINING PROTEIN 9"/>
    <property type="match status" value="1"/>
</dbReference>
<dbReference type="InterPro" id="IPR025875">
    <property type="entry name" value="Leu-rich_rpt_4"/>
</dbReference>
<reference evidence="4 5" key="2">
    <citation type="submission" date="2024-07" db="EMBL/GenBank/DDBJ databases">
        <authorList>
            <person name="Akdeniz Z."/>
        </authorList>
    </citation>
    <scope>NUCLEOTIDE SEQUENCE [LARGE SCALE GENOMIC DNA]</scope>
</reference>
<dbReference type="SUPFAM" id="SSF52058">
    <property type="entry name" value="L domain-like"/>
    <property type="match status" value="1"/>
</dbReference>
<gene>
    <name evidence="3" type="ORF">HINF_LOCUS3377</name>
    <name evidence="4" type="ORF">HINF_LOCUS65021</name>
</gene>
<dbReference type="PANTHER" id="PTHR46652">
    <property type="entry name" value="LEUCINE-RICH REPEAT AND IQ DOMAIN-CONTAINING PROTEIN 1-RELATED"/>
    <property type="match status" value="1"/>
</dbReference>
<keyword evidence="5" id="KW-1185">Reference proteome</keyword>
<comment type="caution">
    <text evidence="3">The sequence shown here is derived from an EMBL/GenBank/DDBJ whole genome shotgun (WGS) entry which is preliminary data.</text>
</comment>
<dbReference type="EMBL" id="CAXDID020000422">
    <property type="protein sequence ID" value="CAL6089834.1"/>
    <property type="molecule type" value="Genomic_DNA"/>
</dbReference>
<reference evidence="3" key="1">
    <citation type="submission" date="2023-06" db="EMBL/GenBank/DDBJ databases">
        <authorList>
            <person name="Kurt Z."/>
        </authorList>
    </citation>
    <scope>NUCLEOTIDE SEQUENCE</scope>
</reference>
<name>A0AA86TGT8_9EUKA</name>
<keyword evidence="2" id="KW-0677">Repeat</keyword>
<dbReference type="SMART" id="SM00365">
    <property type="entry name" value="LRR_SD22"/>
    <property type="match status" value="5"/>
</dbReference>
<dbReference type="Gene3D" id="3.80.10.10">
    <property type="entry name" value="Ribonuclease Inhibitor"/>
    <property type="match status" value="1"/>
</dbReference>
<dbReference type="AlphaFoldDB" id="A0AA86TGT8"/>
<protein>
    <submittedName>
        <fullName evidence="3">Uncharacterized protein</fullName>
    </submittedName>
</protein>
<sequence>MADELDQNYENTMIEKYKNQITNQELHLASNPFQSIKFVEKLDVTSLSFYNCLPLVFDTYLSKLKQLDINCCIISETSSIQKMIQLIHLSLTSISQQCPLINIHFVSNLVNLNYLNLSNNKINNISAIKQLTNLQMLELCYNQISDITPLANLTQLTELILGVNQISDISSINQLSKLQKCDLQSNNLDDIAVFKNWTSIQVLELGKNYIKDISVFNLCQNHNKLKILQLSGNILTDISPIRMLKSLEQLDISVNPVISIQDLSLLSNLVKLDVNNCSVVDISVLNGLNNLTQLNVENNCISDLQLHNMNQFDQYLISDQRQPTHEQILFASKLKCISTQNRVIESISVNSHQMNQTIQKHKLQVNKVLTDAVQNQYCFMNHVVQLLNQVKVEVLQ</sequence>
<dbReference type="InterPro" id="IPR001611">
    <property type="entry name" value="Leu-rich_rpt"/>
</dbReference>
<evidence type="ECO:0000313" key="5">
    <source>
        <dbReference type="Proteomes" id="UP001642409"/>
    </source>
</evidence>
<dbReference type="EMBL" id="CATOUU010000076">
    <property type="protein sequence ID" value="CAI9915732.1"/>
    <property type="molecule type" value="Genomic_DNA"/>
</dbReference>
<proteinExistence type="predicted"/>
<dbReference type="InterPro" id="IPR003591">
    <property type="entry name" value="Leu-rich_rpt_typical-subtyp"/>
</dbReference>
<dbReference type="Pfam" id="PF12799">
    <property type="entry name" value="LRR_4"/>
    <property type="match status" value="2"/>
</dbReference>
<dbReference type="Proteomes" id="UP001642409">
    <property type="component" value="Unassembled WGS sequence"/>
</dbReference>
<organism evidence="3">
    <name type="scientific">Hexamita inflata</name>
    <dbReference type="NCBI Taxonomy" id="28002"/>
    <lineage>
        <taxon>Eukaryota</taxon>
        <taxon>Metamonada</taxon>
        <taxon>Diplomonadida</taxon>
        <taxon>Hexamitidae</taxon>
        <taxon>Hexamitinae</taxon>
        <taxon>Hexamita</taxon>
    </lineage>
</organism>
<evidence type="ECO:0000313" key="3">
    <source>
        <dbReference type="EMBL" id="CAI9915732.1"/>
    </source>
</evidence>
<dbReference type="PROSITE" id="PS51450">
    <property type="entry name" value="LRR"/>
    <property type="match status" value="5"/>
</dbReference>
<dbReference type="SMART" id="SM00369">
    <property type="entry name" value="LRR_TYP"/>
    <property type="match status" value="5"/>
</dbReference>